<evidence type="ECO:0000256" key="4">
    <source>
        <dbReference type="ARBA" id="ARBA00022692"/>
    </source>
</evidence>
<organism evidence="9 10">
    <name type="scientific">Pachysolen tannophilus NRRL Y-2460</name>
    <dbReference type="NCBI Taxonomy" id="669874"/>
    <lineage>
        <taxon>Eukaryota</taxon>
        <taxon>Fungi</taxon>
        <taxon>Dikarya</taxon>
        <taxon>Ascomycota</taxon>
        <taxon>Saccharomycotina</taxon>
        <taxon>Pichiomycetes</taxon>
        <taxon>Pachysolenaceae</taxon>
        <taxon>Pachysolen</taxon>
    </lineage>
</organism>
<gene>
    <name evidence="9" type="ORF">PACTADRAFT_1640</name>
</gene>
<dbReference type="PANTHER" id="PTHR10981">
    <property type="entry name" value="BATTENIN"/>
    <property type="match status" value="1"/>
</dbReference>
<feature type="transmembrane region" description="Helical" evidence="8">
    <location>
        <begin position="136"/>
        <end position="158"/>
    </location>
</feature>
<feature type="transmembrane region" description="Helical" evidence="8">
    <location>
        <begin position="52"/>
        <end position="71"/>
    </location>
</feature>
<feature type="transmembrane region" description="Helical" evidence="8">
    <location>
        <begin position="102"/>
        <end position="124"/>
    </location>
</feature>
<dbReference type="GO" id="GO:0012505">
    <property type="term" value="C:endomembrane system"/>
    <property type="evidence" value="ECO:0007669"/>
    <property type="project" value="UniProtKB-SubCell"/>
</dbReference>
<dbReference type="PIRSF" id="PIRSF015974">
    <property type="entry name" value="CLN3_BTN1"/>
    <property type="match status" value="1"/>
</dbReference>
<dbReference type="SUPFAM" id="SSF103473">
    <property type="entry name" value="MFS general substrate transporter"/>
    <property type="match status" value="1"/>
</dbReference>
<dbReference type="GO" id="GO:0006865">
    <property type="term" value="P:amino acid transport"/>
    <property type="evidence" value="ECO:0007669"/>
    <property type="project" value="UniProtKB-KW"/>
</dbReference>
<keyword evidence="6 8" id="KW-1133">Transmembrane helix</keyword>
<sequence length="418" mass="46489">MASPIPVISQPFKKHQVFAAFWIFGLLNNVLYVVILSAAIDLVGALVPKATVLLADVLPSLLVKIAAPFFIQLIPYNYKITVIVALDILGMLTIVYSDNTSWKLFGIVLASLSSGLGEVSFLQLTHYYTNTSLKAFSSGTGGAGLVGSFTYFLMTTVLGVSVKISLLVFTVVPFIIIFDFFWLLPTPVFAFDLENNGLSYGEIEDNADNNSGSIRSLKFNDLKLNKESFIFLKKHVANVCRKLELLIVPFMIPLTTVYIAEYIINQGISPTLLFSIDKTPFKKYRDLYVAYGTLYQLGVFISRSSASFYRIKRLYIPSLLQFINLAICFAQSLFMIIPNVNLVLLLMFYEGLLGGASYVNTFMLVTESVDLENREFAMGAVGVSDSFGIVVAACISMWLEPKLCQFQVSDGRPWCRME</sequence>
<dbReference type="InterPro" id="IPR003492">
    <property type="entry name" value="Battenin_disease_Cln3"/>
</dbReference>
<keyword evidence="8" id="KW-0926">Vacuole</keyword>
<dbReference type="OrthoDB" id="5965864at2759"/>
<feature type="transmembrane region" description="Helical" evidence="8">
    <location>
        <begin position="164"/>
        <end position="184"/>
    </location>
</feature>
<dbReference type="InterPro" id="IPR018460">
    <property type="entry name" value="Battenin_disease_Cln3_subgr"/>
</dbReference>
<evidence type="ECO:0000256" key="8">
    <source>
        <dbReference type="RuleBase" id="RU361113"/>
    </source>
</evidence>
<feature type="transmembrane region" description="Helical" evidence="8">
    <location>
        <begin position="377"/>
        <end position="399"/>
    </location>
</feature>
<dbReference type="EMBL" id="KV454012">
    <property type="protein sequence ID" value="ODV97058.1"/>
    <property type="molecule type" value="Genomic_DNA"/>
</dbReference>
<dbReference type="PRINTS" id="PR01315">
    <property type="entry name" value="BATTENIN"/>
</dbReference>
<feature type="transmembrane region" description="Helical" evidence="8">
    <location>
        <begin position="343"/>
        <end position="365"/>
    </location>
</feature>
<keyword evidence="7 8" id="KW-0472">Membrane</keyword>
<evidence type="ECO:0000256" key="2">
    <source>
        <dbReference type="ARBA" id="ARBA00007467"/>
    </source>
</evidence>
<reference evidence="10" key="1">
    <citation type="submission" date="2016-05" db="EMBL/GenBank/DDBJ databases">
        <title>Comparative genomics of biotechnologically important yeasts.</title>
        <authorList>
            <consortium name="DOE Joint Genome Institute"/>
            <person name="Riley R."/>
            <person name="Haridas S."/>
            <person name="Wolfe K.H."/>
            <person name="Lopes M.R."/>
            <person name="Hittinger C.T."/>
            <person name="Goker M."/>
            <person name="Salamov A."/>
            <person name="Wisecaver J."/>
            <person name="Long T.M."/>
            <person name="Aerts A.L."/>
            <person name="Barry K."/>
            <person name="Choi C."/>
            <person name="Clum A."/>
            <person name="Coughlan A.Y."/>
            <person name="Deshpande S."/>
            <person name="Douglass A.P."/>
            <person name="Hanson S.J."/>
            <person name="Klenk H.-P."/>
            <person name="Labutti K."/>
            <person name="Lapidus A."/>
            <person name="Lindquist E."/>
            <person name="Lipzen A."/>
            <person name="Meier-Kolthoff J.P."/>
            <person name="Ohm R.A."/>
            <person name="Otillar R.P."/>
            <person name="Pangilinan J."/>
            <person name="Peng Y."/>
            <person name="Rokas A."/>
            <person name="Rosa C.A."/>
            <person name="Scheuner C."/>
            <person name="Sibirny A.A."/>
            <person name="Slot J.C."/>
            <person name="Stielow J.B."/>
            <person name="Sun H."/>
            <person name="Kurtzman C.P."/>
            <person name="Blackwell M."/>
            <person name="Grigoriev I.V."/>
            <person name="Jeffries T.W."/>
        </authorList>
    </citation>
    <scope>NUCLEOTIDE SEQUENCE [LARGE SCALE GENOMIC DNA]</scope>
    <source>
        <strain evidence="10">NRRL Y-2460</strain>
    </source>
</reference>
<dbReference type="GO" id="GO:0051453">
    <property type="term" value="P:regulation of intracellular pH"/>
    <property type="evidence" value="ECO:0007669"/>
    <property type="project" value="TreeGrafter"/>
</dbReference>
<dbReference type="PANTHER" id="PTHR10981:SF0">
    <property type="entry name" value="BATTENIN"/>
    <property type="match status" value="1"/>
</dbReference>
<dbReference type="Gene3D" id="1.20.1250.20">
    <property type="entry name" value="MFS general substrate transporter like domains"/>
    <property type="match status" value="1"/>
</dbReference>
<dbReference type="STRING" id="669874.A0A1E4TZF3"/>
<keyword evidence="5" id="KW-0029">Amino-acid transport</keyword>
<comment type="similarity">
    <text evidence="2 8">Belongs to the battenin family.</text>
</comment>
<evidence type="ECO:0000256" key="3">
    <source>
        <dbReference type="ARBA" id="ARBA00022448"/>
    </source>
</evidence>
<feature type="transmembrane region" description="Helical" evidence="8">
    <location>
        <begin position="20"/>
        <end position="40"/>
    </location>
</feature>
<dbReference type="InterPro" id="IPR036259">
    <property type="entry name" value="MFS_trans_sf"/>
</dbReference>
<evidence type="ECO:0000313" key="9">
    <source>
        <dbReference type="EMBL" id="ODV97058.1"/>
    </source>
</evidence>
<dbReference type="GO" id="GO:0005774">
    <property type="term" value="C:vacuolar membrane"/>
    <property type="evidence" value="ECO:0007669"/>
    <property type="project" value="UniProtKB-SubCell"/>
</dbReference>
<evidence type="ECO:0000256" key="5">
    <source>
        <dbReference type="ARBA" id="ARBA00022970"/>
    </source>
</evidence>
<dbReference type="Pfam" id="PF02487">
    <property type="entry name" value="CLN3"/>
    <property type="match status" value="1"/>
</dbReference>
<keyword evidence="3" id="KW-0813">Transport</keyword>
<feature type="transmembrane region" description="Helical" evidence="8">
    <location>
        <begin position="78"/>
        <end position="96"/>
    </location>
</feature>
<name>A0A1E4TZF3_PACTA</name>
<comment type="subcellular location">
    <subcellularLocation>
        <location evidence="1">Endomembrane system</location>
        <topology evidence="1">Multi-pass membrane protein</topology>
    </subcellularLocation>
    <subcellularLocation>
        <location evidence="8">Vacuole membrane</location>
        <topology evidence="8">Multi-pass membrane protein</topology>
    </subcellularLocation>
</comment>
<evidence type="ECO:0000256" key="1">
    <source>
        <dbReference type="ARBA" id="ARBA00004127"/>
    </source>
</evidence>
<proteinExistence type="inferred from homology"/>
<keyword evidence="4 8" id="KW-0812">Transmembrane</keyword>
<dbReference type="AlphaFoldDB" id="A0A1E4TZF3"/>
<evidence type="ECO:0000313" key="10">
    <source>
        <dbReference type="Proteomes" id="UP000094236"/>
    </source>
</evidence>
<accession>A0A1E4TZF3</accession>
<keyword evidence="10" id="KW-1185">Reference proteome</keyword>
<dbReference type="Proteomes" id="UP000094236">
    <property type="component" value="Unassembled WGS sequence"/>
</dbReference>
<evidence type="ECO:0000256" key="7">
    <source>
        <dbReference type="ARBA" id="ARBA00023136"/>
    </source>
</evidence>
<feature type="transmembrane region" description="Helical" evidence="8">
    <location>
        <begin position="314"/>
        <end position="337"/>
    </location>
</feature>
<evidence type="ECO:0000256" key="6">
    <source>
        <dbReference type="ARBA" id="ARBA00022989"/>
    </source>
</evidence>
<protein>
    <recommendedName>
        <fullName evidence="8">Protein BTN</fullName>
    </recommendedName>
</protein>